<feature type="signal peptide" evidence="2">
    <location>
        <begin position="1"/>
        <end position="20"/>
    </location>
</feature>
<evidence type="ECO:0000256" key="1">
    <source>
        <dbReference type="SAM" id="MobiDB-lite"/>
    </source>
</evidence>
<gene>
    <name evidence="4" type="ORF">SAMN05444374_10131</name>
</gene>
<dbReference type="InterPro" id="IPR011042">
    <property type="entry name" value="6-blade_b-propeller_TolB-like"/>
</dbReference>
<dbReference type="Gene3D" id="2.120.10.30">
    <property type="entry name" value="TolB, C-terminal domain"/>
    <property type="match status" value="1"/>
</dbReference>
<feature type="compositionally biased region" description="Pro residues" evidence="1">
    <location>
        <begin position="63"/>
        <end position="75"/>
    </location>
</feature>
<dbReference type="PROSITE" id="PS51257">
    <property type="entry name" value="PROKAR_LIPOPROTEIN"/>
    <property type="match status" value="1"/>
</dbReference>
<evidence type="ECO:0000313" key="4">
    <source>
        <dbReference type="EMBL" id="SFA37919.1"/>
    </source>
</evidence>
<dbReference type="Proteomes" id="UP000182054">
    <property type="component" value="Unassembled WGS sequence"/>
</dbReference>
<keyword evidence="2" id="KW-0732">Signal</keyword>
<dbReference type="Pfam" id="PF07995">
    <property type="entry name" value="GSDH"/>
    <property type="match status" value="1"/>
</dbReference>
<dbReference type="EMBL" id="FOJN01000001">
    <property type="protein sequence ID" value="SFA37919.1"/>
    <property type="molecule type" value="Genomic_DNA"/>
</dbReference>
<dbReference type="GeneID" id="85484104"/>
<feature type="chain" id="PRO_5010162209" evidence="2">
    <location>
        <begin position="21"/>
        <end position="379"/>
    </location>
</feature>
<dbReference type="OrthoDB" id="9770043at2"/>
<dbReference type="SUPFAM" id="SSF101898">
    <property type="entry name" value="NHL repeat"/>
    <property type="match status" value="1"/>
</dbReference>
<accession>A0A1I0SEJ3</accession>
<dbReference type="RefSeq" id="WP_068363541.1">
    <property type="nucleotide sequence ID" value="NZ_FOJN01000001.1"/>
</dbReference>
<organism evidence="4 5">
    <name type="scientific">Rhodococcoides kroppenstedtii</name>
    <dbReference type="NCBI Taxonomy" id="293050"/>
    <lineage>
        <taxon>Bacteria</taxon>
        <taxon>Bacillati</taxon>
        <taxon>Actinomycetota</taxon>
        <taxon>Actinomycetes</taxon>
        <taxon>Mycobacteriales</taxon>
        <taxon>Nocardiaceae</taxon>
        <taxon>Rhodococcoides</taxon>
    </lineage>
</organism>
<feature type="region of interest" description="Disordered" evidence="1">
    <location>
        <begin position="35"/>
        <end position="77"/>
    </location>
</feature>
<evidence type="ECO:0000313" key="5">
    <source>
        <dbReference type="Proteomes" id="UP000182054"/>
    </source>
</evidence>
<proteinExistence type="predicted"/>
<dbReference type="AlphaFoldDB" id="A0A1I0SEJ3"/>
<feature type="domain" description="Glucose/Sorbosone dehydrogenase" evidence="3">
    <location>
        <begin position="90"/>
        <end position="225"/>
    </location>
</feature>
<evidence type="ECO:0000256" key="2">
    <source>
        <dbReference type="SAM" id="SignalP"/>
    </source>
</evidence>
<dbReference type="InterPro" id="IPR012938">
    <property type="entry name" value="Glc/Sorbosone_DH"/>
</dbReference>
<reference evidence="4 5" key="1">
    <citation type="submission" date="2016-10" db="EMBL/GenBank/DDBJ databases">
        <authorList>
            <person name="de Groot N.N."/>
        </authorList>
    </citation>
    <scope>NUCLEOTIDE SEQUENCE [LARGE SCALE GENOMIC DNA]</scope>
    <source>
        <strain evidence="4 5">DSM 44908</strain>
    </source>
</reference>
<name>A0A1I0SEJ3_9NOCA</name>
<sequence>MTRSSRAGRAARRSVSLACAATVLVALSGCARFDDSASTPFSPEPTFGAADVSPGDPSAPESSAPPPPPPGPCVDPDPAVIATCLDTLGGLVTLPGGGAALVAERVTGAVVEVAPGTAPRPVASIPVDPSPGGGLIDLALSPTYAEDRLLYAYVVTPTDARVVRIAPGDVPKPVLTGIPRGTGDVGGAVDFVGPSELRVATGSGGDLAAAADPASLAGKVLSIVDPRVDGSAVPRVVMSGLGRAGDLCSDGTGSQWVTDGAPDGDRLSRITPEGGVVGPVWTWPDRPGVGGCAAAPGTVAVAMSGARAVGVVPVDPETGSVPTPPALVAQDRYGRLRGATLGADGQILVSTTNKDGGVPTPTDDRVVIVQIPAGGGGND</sequence>
<protein>
    <submittedName>
        <fullName evidence="4">Glucose/arabinose dehydrogenase, beta-propeller fold</fullName>
    </submittedName>
</protein>
<evidence type="ECO:0000259" key="3">
    <source>
        <dbReference type="Pfam" id="PF07995"/>
    </source>
</evidence>